<proteinExistence type="predicted"/>
<keyword evidence="2" id="KW-0378">Hydrolase</keyword>
<protein>
    <submittedName>
        <fullName evidence="2">Alpha/beta hydrolase</fullName>
    </submittedName>
</protein>
<feature type="domain" description="Xaa-Pro dipeptidyl-peptidase-like" evidence="1">
    <location>
        <begin position="32"/>
        <end position="121"/>
    </location>
</feature>
<dbReference type="PANTHER" id="PTHR42103:SF2">
    <property type="entry name" value="AB HYDROLASE-1 DOMAIN-CONTAINING PROTEIN"/>
    <property type="match status" value="1"/>
</dbReference>
<accession>A0A9D2RJ87</accession>
<dbReference type="Pfam" id="PF02129">
    <property type="entry name" value="Peptidase_S15"/>
    <property type="match status" value="1"/>
</dbReference>
<evidence type="ECO:0000313" key="2">
    <source>
        <dbReference type="EMBL" id="HJD44652.1"/>
    </source>
</evidence>
<dbReference type="InterPro" id="IPR029058">
    <property type="entry name" value="AB_hydrolase_fold"/>
</dbReference>
<evidence type="ECO:0000313" key="3">
    <source>
        <dbReference type="Proteomes" id="UP000823889"/>
    </source>
</evidence>
<dbReference type="SUPFAM" id="SSF53474">
    <property type="entry name" value="alpha/beta-Hydrolases"/>
    <property type="match status" value="1"/>
</dbReference>
<reference evidence="2" key="1">
    <citation type="journal article" date="2021" name="PeerJ">
        <title>Extensive microbial diversity within the chicken gut microbiome revealed by metagenomics and culture.</title>
        <authorList>
            <person name="Gilroy R."/>
            <person name="Ravi A."/>
            <person name="Getino M."/>
            <person name="Pursley I."/>
            <person name="Horton D.L."/>
            <person name="Alikhan N.F."/>
            <person name="Baker D."/>
            <person name="Gharbi K."/>
            <person name="Hall N."/>
            <person name="Watson M."/>
            <person name="Adriaenssens E.M."/>
            <person name="Foster-Nyarko E."/>
            <person name="Jarju S."/>
            <person name="Secka A."/>
            <person name="Antonio M."/>
            <person name="Oren A."/>
            <person name="Chaudhuri R.R."/>
            <person name="La Ragione R."/>
            <person name="Hildebrand F."/>
            <person name="Pallen M.J."/>
        </authorList>
    </citation>
    <scope>NUCLEOTIDE SEQUENCE</scope>
    <source>
        <strain evidence="2">9264</strain>
    </source>
</reference>
<dbReference type="GO" id="GO:0016787">
    <property type="term" value="F:hydrolase activity"/>
    <property type="evidence" value="ECO:0007669"/>
    <property type="project" value="UniProtKB-KW"/>
</dbReference>
<dbReference type="Gene3D" id="3.40.50.1820">
    <property type="entry name" value="alpha/beta hydrolase"/>
    <property type="match status" value="1"/>
</dbReference>
<dbReference type="EMBL" id="DWUQ01000135">
    <property type="protein sequence ID" value="HJD44652.1"/>
    <property type="molecule type" value="Genomic_DNA"/>
</dbReference>
<dbReference type="PANTHER" id="PTHR42103">
    <property type="entry name" value="ALPHA/BETA-HYDROLASES SUPERFAMILY PROTEIN"/>
    <property type="match status" value="1"/>
</dbReference>
<evidence type="ECO:0000259" key="1">
    <source>
        <dbReference type="Pfam" id="PF02129"/>
    </source>
</evidence>
<name>A0A9D2RJ87_9BURK</name>
<reference evidence="2" key="2">
    <citation type="submission" date="2021-04" db="EMBL/GenBank/DDBJ databases">
        <authorList>
            <person name="Gilroy R."/>
        </authorList>
    </citation>
    <scope>NUCLEOTIDE SEQUENCE</scope>
    <source>
        <strain evidence="2">9264</strain>
    </source>
</reference>
<gene>
    <name evidence="2" type="ORF">H9906_06455</name>
</gene>
<dbReference type="AlphaFoldDB" id="A0A9D2RJ87"/>
<dbReference type="InterPro" id="IPR000383">
    <property type="entry name" value="Xaa-Pro-like_dom"/>
</dbReference>
<organism evidence="2 3">
    <name type="scientific">Candidatus Paenalcaligenes intestinipullorum</name>
    <dbReference type="NCBI Taxonomy" id="2838718"/>
    <lineage>
        <taxon>Bacteria</taxon>
        <taxon>Pseudomonadati</taxon>
        <taxon>Pseudomonadota</taxon>
        <taxon>Betaproteobacteria</taxon>
        <taxon>Burkholderiales</taxon>
        <taxon>Alcaligenaceae</taxon>
        <taxon>Paenalcaligenes</taxon>
    </lineage>
</organism>
<dbReference type="Proteomes" id="UP000823889">
    <property type="component" value="Unassembled WGS sequence"/>
</dbReference>
<comment type="caution">
    <text evidence="2">The sequence shown here is derived from an EMBL/GenBank/DDBJ whole genome shotgun (WGS) entry which is preliminary data.</text>
</comment>
<sequence length="211" mass="23156">MEQPTQIHFNGTSGIIDCAIDWPDDNVIGWALVLHPHPLHGGTRNNKVVTTIAKACTQHGLVAVRPNFRGVGDSAGEFDHGKAETEDMLALIEQFTQQFPQVAQGQWVLAGFSFGTAVAAQVYSALLDAERPLPDRVLLAGPAVHRFGTRSIQLPEATFLVHGEDDEVVALTEVMEFAREHDLPVTVIPGSTHFFHGKLLRLRDQIAQQLR</sequence>